<dbReference type="RefSeq" id="XP_046067810.1">
    <property type="nucleotide sequence ID" value="XM_046219138.1"/>
</dbReference>
<name>A0AAD4PVU7_9EURO</name>
<comment type="caution">
    <text evidence="2">The sequence shown here is derived from an EMBL/GenBank/DDBJ whole genome shotgun (WGS) entry which is preliminary data.</text>
</comment>
<gene>
    <name evidence="2" type="ORF">BGW36DRAFT_410417</name>
</gene>
<keyword evidence="3" id="KW-1185">Reference proteome</keyword>
<evidence type="ECO:0000313" key="3">
    <source>
        <dbReference type="Proteomes" id="UP001201262"/>
    </source>
</evidence>
<dbReference type="GeneID" id="70249425"/>
<dbReference type="Proteomes" id="UP001201262">
    <property type="component" value="Unassembled WGS sequence"/>
</dbReference>
<accession>A0AAD4PVU7</accession>
<protein>
    <submittedName>
        <fullName evidence="2">Uncharacterized protein</fullName>
    </submittedName>
</protein>
<dbReference type="AlphaFoldDB" id="A0AAD4PVU7"/>
<evidence type="ECO:0000313" key="2">
    <source>
        <dbReference type="EMBL" id="KAH8691813.1"/>
    </source>
</evidence>
<dbReference type="EMBL" id="JAJTJA010000011">
    <property type="protein sequence ID" value="KAH8691813.1"/>
    <property type="molecule type" value="Genomic_DNA"/>
</dbReference>
<evidence type="ECO:0000256" key="1">
    <source>
        <dbReference type="SAM" id="MobiDB-lite"/>
    </source>
</evidence>
<feature type="region of interest" description="Disordered" evidence="1">
    <location>
        <begin position="1"/>
        <end position="23"/>
    </location>
</feature>
<organism evidence="2 3">
    <name type="scientific">Talaromyces proteolyticus</name>
    <dbReference type="NCBI Taxonomy" id="1131652"/>
    <lineage>
        <taxon>Eukaryota</taxon>
        <taxon>Fungi</taxon>
        <taxon>Dikarya</taxon>
        <taxon>Ascomycota</taxon>
        <taxon>Pezizomycotina</taxon>
        <taxon>Eurotiomycetes</taxon>
        <taxon>Eurotiomycetidae</taxon>
        <taxon>Eurotiales</taxon>
        <taxon>Trichocomaceae</taxon>
        <taxon>Talaromyces</taxon>
        <taxon>Talaromyces sect. Bacilispori</taxon>
    </lineage>
</organism>
<reference evidence="2" key="1">
    <citation type="submission" date="2021-12" db="EMBL/GenBank/DDBJ databases">
        <title>Convergent genome expansion in fungi linked to evolution of root-endophyte symbiosis.</title>
        <authorList>
            <consortium name="DOE Joint Genome Institute"/>
            <person name="Ke Y.-H."/>
            <person name="Bonito G."/>
            <person name="Liao H.-L."/>
            <person name="Looney B."/>
            <person name="Rojas-Flechas A."/>
            <person name="Nash J."/>
            <person name="Hameed K."/>
            <person name="Schadt C."/>
            <person name="Martin F."/>
            <person name="Crous P.W."/>
            <person name="Miettinen O."/>
            <person name="Magnuson J.K."/>
            <person name="Labbe J."/>
            <person name="Jacobson D."/>
            <person name="Doktycz M.J."/>
            <person name="Veneault-Fourrey C."/>
            <person name="Kuo A."/>
            <person name="Mondo S."/>
            <person name="Calhoun S."/>
            <person name="Riley R."/>
            <person name="Ohm R."/>
            <person name="LaButti K."/>
            <person name="Andreopoulos B."/>
            <person name="Pangilinan J."/>
            <person name="Nolan M."/>
            <person name="Tritt A."/>
            <person name="Clum A."/>
            <person name="Lipzen A."/>
            <person name="Daum C."/>
            <person name="Barry K."/>
            <person name="Grigoriev I.V."/>
            <person name="Vilgalys R."/>
        </authorList>
    </citation>
    <scope>NUCLEOTIDE SEQUENCE</scope>
    <source>
        <strain evidence="2">PMI_201</strain>
    </source>
</reference>
<sequence>MARKCHDLSSTRAQDRDPEVFDRGEQHSNISKLEQHFLLKKQLYEAHSNLEAVLDAIRLDNGDALNINLIREIRGGASDNSILAAARQIVKKTKRSHQRPLDRPITNPMLSEIDELEAVDAMTQSASKSIHAEEASSEQY</sequence>
<proteinExistence type="predicted"/>